<feature type="repeat" description="PPR" evidence="2">
    <location>
        <begin position="246"/>
        <end position="280"/>
    </location>
</feature>
<dbReference type="GO" id="GO:0005739">
    <property type="term" value="C:mitochondrion"/>
    <property type="evidence" value="ECO:0007669"/>
    <property type="project" value="TreeGrafter"/>
</dbReference>
<evidence type="ECO:0000313" key="5">
    <source>
        <dbReference type="Proteomes" id="UP000230069"/>
    </source>
</evidence>
<evidence type="ECO:0000256" key="3">
    <source>
        <dbReference type="SAM" id="MobiDB-lite"/>
    </source>
</evidence>
<dbReference type="STRING" id="218851.A0A2G5DUN8"/>
<dbReference type="Pfam" id="PF01535">
    <property type="entry name" value="PPR"/>
    <property type="match status" value="3"/>
</dbReference>
<feature type="compositionally biased region" description="Polar residues" evidence="3">
    <location>
        <begin position="61"/>
        <end position="74"/>
    </location>
</feature>
<organism evidence="4 5">
    <name type="scientific">Aquilegia coerulea</name>
    <name type="common">Rocky mountain columbine</name>
    <dbReference type="NCBI Taxonomy" id="218851"/>
    <lineage>
        <taxon>Eukaryota</taxon>
        <taxon>Viridiplantae</taxon>
        <taxon>Streptophyta</taxon>
        <taxon>Embryophyta</taxon>
        <taxon>Tracheophyta</taxon>
        <taxon>Spermatophyta</taxon>
        <taxon>Magnoliopsida</taxon>
        <taxon>Ranunculales</taxon>
        <taxon>Ranunculaceae</taxon>
        <taxon>Thalictroideae</taxon>
        <taxon>Aquilegia</taxon>
    </lineage>
</organism>
<dbReference type="PANTHER" id="PTHR47934:SF8">
    <property type="entry name" value="PENTACOTRIPEPTIDE-REPEAT REGION OF PRORP DOMAIN-CONTAINING PROTEIN"/>
    <property type="match status" value="1"/>
</dbReference>
<dbReference type="Gene3D" id="1.25.40.10">
    <property type="entry name" value="Tetratricopeptide repeat domain"/>
    <property type="match status" value="6"/>
</dbReference>
<dbReference type="AlphaFoldDB" id="A0A2G5DUN8"/>
<keyword evidence="1" id="KW-0677">Repeat</keyword>
<dbReference type="InterPro" id="IPR011990">
    <property type="entry name" value="TPR-like_helical_dom_sf"/>
</dbReference>
<dbReference type="GO" id="GO:0003729">
    <property type="term" value="F:mRNA binding"/>
    <property type="evidence" value="ECO:0007669"/>
    <property type="project" value="TreeGrafter"/>
</dbReference>
<feature type="repeat" description="PPR" evidence="2">
    <location>
        <begin position="424"/>
        <end position="458"/>
    </location>
</feature>
<evidence type="ECO:0000313" key="4">
    <source>
        <dbReference type="EMBL" id="PIA47205.1"/>
    </source>
</evidence>
<protein>
    <recommendedName>
        <fullName evidence="6">Pentacotripeptide-repeat region of PRORP domain-containing protein</fullName>
    </recommendedName>
</protein>
<feature type="repeat" description="PPR" evidence="2">
    <location>
        <begin position="459"/>
        <end position="493"/>
    </location>
</feature>
<accession>A0A2G5DUN8</accession>
<dbReference type="Pfam" id="PF12854">
    <property type="entry name" value="PPR_1"/>
    <property type="match status" value="2"/>
</dbReference>
<dbReference type="InParanoid" id="A0A2G5DUN8"/>
<feature type="repeat" description="PPR" evidence="2">
    <location>
        <begin position="528"/>
        <end position="562"/>
    </location>
</feature>
<dbReference type="OrthoDB" id="185373at2759"/>
<name>A0A2G5DUN8_AQUCA</name>
<gene>
    <name evidence="4" type="ORF">AQUCO_01400115v1</name>
</gene>
<keyword evidence="5" id="KW-1185">Reference proteome</keyword>
<evidence type="ECO:0008006" key="6">
    <source>
        <dbReference type="Google" id="ProtNLM"/>
    </source>
</evidence>
<feature type="region of interest" description="Disordered" evidence="3">
    <location>
        <begin position="61"/>
        <end position="117"/>
    </location>
</feature>
<reference evidence="4 5" key="1">
    <citation type="submission" date="2017-09" db="EMBL/GenBank/DDBJ databases">
        <title>WGS assembly of Aquilegia coerulea Goldsmith.</title>
        <authorList>
            <person name="Hodges S."/>
            <person name="Kramer E."/>
            <person name="Nordborg M."/>
            <person name="Tomkins J."/>
            <person name="Borevitz J."/>
            <person name="Derieg N."/>
            <person name="Yan J."/>
            <person name="Mihaltcheva S."/>
            <person name="Hayes R.D."/>
            <person name="Rokhsar D."/>
        </authorList>
    </citation>
    <scope>NUCLEOTIDE SEQUENCE [LARGE SCALE GENOMIC DNA]</scope>
    <source>
        <strain evidence="5">cv. Goldsmith</strain>
    </source>
</reference>
<evidence type="ECO:0000256" key="2">
    <source>
        <dbReference type="PROSITE-ProRule" id="PRU00708"/>
    </source>
</evidence>
<dbReference type="Pfam" id="PF13041">
    <property type="entry name" value="PPR_2"/>
    <property type="match status" value="4"/>
</dbReference>
<evidence type="ECO:0000256" key="1">
    <source>
        <dbReference type="ARBA" id="ARBA00022737"/>
    </source>
</evidence>
<proteinExistence type="predicted"/>
<dbReference type="NCBIfam" id="TIGR00756">
    <property type="entry name" value="PPR"/>
    <property type="match status" value="11"/>
</dbReference>
<feature type="repeat" description="PPR" evidence="2">
    <location>
        <begin position="316"/>
        <end position="346"/>
    </location>
</feature>
<dbReference type="GO" id="GO:0006396">
    <property type="term" value="P:RNA processing"/>
    <property type="evidence" value="ECO:0007669"/>
    <property type="project" value="TreeGrafter"/>
</dbReference>
<feature type="compositionally biased region" description="Polar residues" evidence="3">
    <location>
        <begin position="92"/>
        <end position="102"/>
    </location>
</feature>
<feature type="repeat" description="PPR" evidence="2">
    <location>
        <begin position="389"/>
        <end position="423"/>
    </location>
</feature>
<dbReference type="GO" id="GO:0007005">
    <property type="term" value="P:mitochondrion organization"/>
    <property type="evidence" value="ECO:0007669"/>
    <property type="project" value="TreeGrafter"/>
</dbReference>
<sequence length="811" mass="93048">MFSNIYRTHKSLIKFRKFPTFSLKIHTCSSTIEFSEDKKVSRNFNKYANFTPVLFFSSSVSSQNPNLDPNFVSSNEEEEEIQKDGYEGLNNPFDQTSSTPHFSDSESESQSESELENNDYSEVLDLFDVKNSKGDSFKEVKVEIRQPLVKEVCRLIQLRPSWNPKLERELRQLLRTLKPPEVCAVLRSQADVRIALSFFYWADRQWRYRHTHEVHYAMLEVLSKTKLCKDSKRVLRLMARRGIERRPEAYGYVMNSYSRGGKLRSAMRVLNMMQKAGCGPDLSICNTAIHVLVMANRLEKALRFLDRMQRVGIAPNVVSYNCLIKGYCDVYRVEDALQLIDEMCCMEPQCHPDKISYYTVMGFLCKGKRIKEVKQVLEKMGKDANLLPDQVTYNHFIHMLSKHGHADEALEFLHESQEKGFRIDKVGYSAVVHSFCQQGNLDKAKEIVNEMFSKGCIPDVVTYTAVVNGYCRIGKVDQAKKMLQNMYKHGCRPNTVSYTALLNGLCRIGNSSEAREMMMSEEDWWTPNAITYSVLMHGFRREGKLAEACRLVQEMVKKGFFPTPAEINLLIQSICRDKKASDAKIFLEDCLSNGCPVNAINFTTVIHGFCREGDLEAALSLLDDMYLSNRHPDVVTYTTMIDALAKRGRLEEATGLLNKMLHKGLVPTPVTYRTVIHRYCEKGKVDVLMKLLEKMLARQEFTTTYNQVIEKLCSFGNLDEAYKLLGKVLRTASRNDANTCIVLMESYLNKDEPLSAYKVACRMFDRNLIPDLSLCKKVGKRLRLKGKTKEAEKLLIRFVERGLLSPQLEND</sequence>
<dbReference type="FunCoup" id="A0A2G5DUN8">
    <property type="interactions" value="1001"/>
</dbReference>
<dbReference type="PANTHER" id="PTHR47934">
    <property type="entry name" value="PENTATRICOPEPTIDE REPEAT-CONTAINING PROTEIN PET309, MITOCHONDRIAL"/>
    <property type="match status" value="1"/>
</dbReference>
<dbReference type="PROSITE" id="PS51375">
    <property type="entry name" value="PPR"/>
    <property type="match status" value="10"/>
</dbReference>
<dbReference type="InterPro" id="IPR051114">
    <property type="entry name" value="Mito_RNA_Proc_CCM1"/>
</dbReference>
<dbReference type="EMBL" id="KZ305031">
    <property type="protein sequence ID" value="PIA47205.1"/>
    <property type="molecule type" value="Genomic_DNA"/>
</dbReference>
<dbReference type="InterPro" id="IPR002885">
    <property type="entry name" value="PPR_rpt"/>
</dbReference>
<dbReference type="Proteomes" id="UP000230069">
    <property type="component" value="Unassembled WGS sequence"/>
</dbReference>
<feature type="compositionally biased region" description="Acidic residues" evidence="3">
    <location>
        <begin position="105"/>
        <end position="117"/>
    </location>
</feature>
<feature type="repeat" description="PPR" evidence="2">
    <location>
        <begin position="598"/>
        <end position="632"/>
    </location>
</feature>
<feature type="repeat" description="PPR" evidence="2">
    <location>
        <begin position="668"/>
        <end position="698"/>
    </location>
</feature>
<feature type="repeat" description="PPR" evidence="2">
    <location>
        <begin position="633"/>
        <end position="667"/>
    </location>
</feature>
<feature type="repeat" description="PPR" evidence="2">
    <location>
        <begin position="281"/>
        <end position="315"/>
    </location>
</feature>